<dbReference type="InterPro" id="IPR002720">
    <property type="entry name" value="RB_A"/>
</dbReference>
<feature type="region of interest" description="Disordered" evidence="8">
    <location>
        <begin position="686"/>
        <end position="714"/>
    </location>
</feature>
<feature type="compositionally biased region" description="Low complexity" evidence="8">
    <location>
        <begin position="692"/>
        <end position="714"/>
    </location>
</feature>
<dbReference type="GO" id="GO:0000977">
    <property type="term" value="F:RNA polymerase II transcription regulatory region sequence-specific DNA binding"/>
    <property type="evidence" value="ECO:0007669"/>
    <property type="project" value="TreeGrafter"/>
</dbReference>
<dbReference type="GO" id="GO:0005634">
    <property type="term" value="C:nucleus"/>
    <property type="evidence" value="ECO:0007669"/>
    <property type="project" value="UniProtKB-SubCell"/>
</dbReference>
<protein>
    <recommendedName>
        <fullName evidence="14">Retinoblastoma-like protein 1</fullName>
    </recommendedName>
</protein>
<reference evidence="12" key="1">
    <citation type="submission" date="2021-12" db="EMBL/GenBank/DDBJ databases">
        <authorList>
            <person name="King R."/>
        </authorList>
    </citation>
    <scope>NUCLEOTIDE SEQUENCE</scope>
</reference>
<feature type="region of interest" description="Disordered" evidence="8">
    <location>
        <begin position="869"/>
        <end position="893"/>
    </location>
</feature>
<keyword evidence="6" id="KW-0539">Nucleus</keyword>
<keyword evidence="7" id="KW-0131">Cell cycle</keyword>
<dbReference type="SMART" id="SM01367">
    <property type="entry name" value="DUF3452"/>
    <property type="match status" value="1"/>
</dbReference>
<dbReference type="GO" id="GO:0006357">
    <property type="term" value="P:regulation of transcription by RNA polymerase II"/>
    <property type="evidence" value="ECO:0007669"/>
    <property type="project" value="InterPro"/>
</dbReference>
<comment type="subcellular location">
    <subcellularLocation>
        <location evidence="1">Nucleus</location>
    </subcellularLocation>
</comment>
<dbReference type="GO" id="GO:0030154">
    <property type="term" value="P:cell differentiation"/>
    <property type="evidence" value="ECO:0007669"/>
    <property type="project" value="TreeGrafter"/>
</dbReference>
<evidence type="ECO:0000256" key="6">
    <source>
        <dbReference type="ARBA" id="ARBA00023242"/>
    </source>
</evidence>
<feature type="domain" description="Retinoblastoma-associated protein A-box" evidence="11">
    <location>
        <begin position="426"/>
        <end position="618"/>
    </location>
</feature>
<gene>
    <name evidence="12" type="ORF">BEMITA_LOCUS13075</name>
</gene>
<dbReference type="PANTHER" id="PTHR13742">
    <property type="entry name" value="RETINOBLASTOMA-ASSOCIATED PROTEIN RB -RELATED"/>
    <property type="match status" value="1"/>
</dbReference>
<dbReference type="EMBL" id="OU963869">
    <property type="protein sequence ID" value="CAH0394820.1"/>
    <property type="molecule type" value="Genomic_DNA"/>
</dbReference>
<accession>A0A9P0AKK9</accession>
<evidence type="ECO:0000256" key="3">
    <source>
        <dbReference type="ARBA" id="ARBA00022491"/>
    </source>
</evidence>
<evidence type="ECO:0000259" key="11">
    <source>
        <dbReference type="SMART" id="SM01368"/>
    </source>
</evidence>
<evidence type="ECO:0000256" key="2">
    <source>
        <dbReference type="ARBA" id="ARBA00009475"/>
    </source>
</evidence>
<dbReference type="SMART" id="SM00385">
    <property type="entry name" value="CYCLIN"/>
    <property type="match status" value="1"/>
</dbReference>
<organism evidence="12 13">
    <name type="scientific">Bemisia tabaci</name>
    <name type="common">Sweetpotato whitefly</name>
    <name type="synonym">Aleurodes tabaci</name>
    <dbReference type="NCBI Taxonomy" id="7038"/>
    <lineage>
        <taxon>Eukaryota</taxon>
        <taxon>Metazoa</taxon>
        <taxon>Ecdysozoa</taxon>
        <taxon>Arthropoda</taxon>
        <taxon>Hexapoda</taxon>
        <taxon>Insecta</taxon>
        <taxon>Pterygota</taxon>
        <taxon>Neoptera</taxon>
        <taxon>Paraneoptera</taxon>
        <taxon>Hemiptera</taxon>
        <taxon>Sternorrhyncha</taxon>
        <taxon>Aleyrodoidea</taxon>
        <taxon>Aleyrodidae</taxon>
        <taxon>Aleyrodinae</taxon>
        <taxon>Bemisia</taxon>
    </lineage>
</organism>
<evidence type="ECO:0000256" key="4">
    <source>
        <dbReference type="ARBA" id="ARBA00023015"/>
    </source>
</evidence>
<evidence type="ECO:0008006" key="14">
    <source>
        <dbReference type="Google" id="ProtNLM"/>
    </source>
</evidence>
<dbReference type="GO" id="GO:0005667">
    <property type="term" value="C:transcription regulator complex"/>
    <property type="evidence" value="ECO:0007669"/>
    <property type="project" value="TreeGrafter"/>
</dbReference>
<dbReference type="Pfam" id="PF01857">
    <property type="entry name" value="RB_B"/>
    <property type="match status" value="1"/>
</dbReference>
<evidence type="ECO:0000256" key="5">
    <source>
        <dbReference type="ARBA" id="ARBA00023163"/>
    </source>
</evidence>
<dbReference type="FunFam" id="1.10.472.10:FF:000035">
    <property type="entry name" value="RB transcriptional corepressor-like 1"/>
    <property type="match status" value="1"/>
</dbReference>
<dbReference type="InterPro" id="IPR036915">
    <property type="entry name" value="Cyclin-like_sf"/>
</dbReference>
<dbReference type="Pfam" id="PF11934">
    <property type="entry name" value="DUF3452"/>
    <property type="match status" value="1"/>
</dbReference>
<proteinExistence type="inferred from homology"/>
<sequence length="1039" mass="117952">MGVREDAKKDEVCQKYLEICVDLNMDKVAANEAWSNYKLIRQNYSLEGDQLHWLACAFYVACRKATPSTVGQPDTLVEGNLVSLTRLLRSCNLSLIQFFSKAKKWADMTNLDQDFQKKIDRLERNFAVSMVIFKKYQPIFTDLFLDPAANESASSVTNPHKKQKLMLCTPSRLFDFCWTLFVTAKGEFPEVSDDLVNSYHLLLACCDYVFGNALVADRKDLLNPKFPGLPSNFLDKGFVPPKDPPCIIHHLCLRHEGLVIEAKSIKEYFWQKHIRKLISSQVLKSNLSTSDYGILEKENFDTNFKQLNNKYESYVLSVGDFDERIFLETYKHVRYSPVKSCADSKAPPKLARVLRIHIDQGDNRASEIGTPSKLVGPNEEQNFQEKLKAKKRELDLQQNEIVSKQLHPATPLTGRKYLKIKDSTITPVSSATQSAARLQAILVGRHPAPSEALLEIYNSCEKNPKDDIENEVERLSALFSQKYKWSTDSSSQNRIDFAAKRLETAKTLFYKLLQNIILSEQKKASYDHRIPLSQTIFIQTLFACCLEIVIYSYPSQRTFPWILDTLEIKPYHFYKVIEIIVRTEEQLSREIVKHLNTIEEQVLESLAWQSDSPLWDNIATASITTEFPNAVPSCEDVSLPGQLQLSDPSYNPQSNTNNTSSVTQSPVSERFQSPIIGSNYAKKKLFQDGSTPKSSQSLLQQQLQPSSPANQQSSKVVAMSIKLIEKGGKKYISMTPAPNQAAADSTPTVDTTPQVKEVKKAKRTGSLALFFRKFYHLASVRMQELCSQLNVSDFELHRKIWTCFEHSIVNHVDLMRDRHLDQLLMCAVYVICKIVGPERTFTDIMRCYRYQPQATSHVYRSVLLKKGPVSNRSSPVTDENNKSKDDPKTEEEERGDLIKFYNTVYVKVIQNFALKFSNRSAPNESLALSPLPFVKSHCMSPSRRLSEKHPVYIRSLDSKVLPASPSKPLSYCFSRSPAKDLKAINSMISVDSVNHGINKRLLADDNDVVSSAPKRSAPPVLARKLQDLIGDRLSQLKKD</sequence>
<evidence type="ECO:0000256" key="7">
    <source>
        <dbReference type="ARBA" id="ARBA00023306"/>
    </source>
</evidence>
<dbReference type="SMART" id="SM01368">
    <property type="entry name" value="RB_A"/>
    <property type="match status" value="1"/>
</dbReference>
<dbReference type="GO" id="GO:2000134">
    <property type="term" value="P:negative regulation of G1/S transition of mitotic cell cycle"/>
    <property type="evidence" value="ECO:0007669"/>
    <property type="project" value="TreeGrafter"/>
</dbReference>
<dbReference type="AlphaFoldDB" id="A0A9P0AKK9"/>
<feature type="region of interest" description="Disordered" evidence="8">
    <location>
        <begin position="642"/>
        <end position="668"/>
    </location>
</feature>
<evidence type="ECO:0000256" key="8">
    <source>
        <dbReference type="SAM" id="MobiDB-lite"/>
    </source>
</evidence>
<keyword evidence="13" id="KW-1185">Reference proteome</keyword>
<dbReference type="Gene3D" id="1.10.472.140">
    <property type="match status" value="1"/>
</dbReference>
<keyword evidence="5" id="KW-0804">Transcription</keyword>
<dbReference type="Pfam" id="PF01858">
    <property type="entry name" value="RB_A"/>
    <property type="match status" value="1"/>
</dbReference>
<dbReference type="PANTHER" id="PTHR13742:SF17">
    <property type="entry name" value="RE32990P-RELATED"/>
    <property type="match status" value="1"/>
</dbReference>
<dbReference type="Proteomes" id="UP001152759">
    <property type="component" value="Chromosome 8"/>
</dbReference>
<dbReference type="InterPro" id="IPR028309">
    <property type="entry name" value="RB_fam"/>
</dbReference>
<name>A0A9P0AKK9_BEMTA</name>
<dbReference type="Gene3D" id="1.10.472.10">
    <property type="entry name" value="Cyclin-like"/>
    <property type="match status" value="3"/>
</dbReference>
<keyword evidence="4" id="KW-0805">Transcription regulation</keyword>
<dbReference type="GO" id="GO:0000785">
    <property type="term" value="C:chromatin"/>
    <property type="evidence" value="ECO:0007669"/>
    <property type="project" value="TreeGrafter"/>
</dbReference>
<evidence type="ECO:0000313" key="13">
    <source>
        <dbReference type="Proteomes" id="UP001152759"/>
    </source>
</evidence>
<dbReference type="InterPro" id="IPR013763">
    <property type="entry name" value="Cyclin-like_dom"/>
</dbReference>
<evidence type="ECO:0000313" key="12">
    <source>
        <dbReference type="EMBL" id="CAH0394820.1"/>
    </source>
</evidence>
<evidence type="ECO:0000256" key="1">
    <source>
        <dbReference type="ARBA" id="ARBA00004123"/>
    </source>
</evidence>
<feature type="domain" description="Cyclin-like" evidence="9">
    <location>
        <begin position="780"/>
        <end position="906"/>
    </location>
</feature>
<feature type="domain" description="Retinoblastoma-associated protein N-terminal" evidence="10">
    <location>
        <begin position="65"/>
        <end position="212"/>
    </location>
</feature>
<keyword evidence="3" id="KW-0678">Repressor</keyword>
<dbReference type="InterPro" id="IPR024599">
    <property type="entry name" value="RB_N"/>
</dbReference>
<dbReference type="InterPro" id="IPR002719">
    <property type="entry name" value="RB_B"/>
</dbReference>
<dbReference type="CDD" id="cd20600">
    <property type="entry name" value="CYCLIN_RBL"/>
    <property type="match status" value="1"/>
</dbReference>
<feature type="compositionally biased region" description="Low complexity" evidence="8">
    <location>
        <begin position="651"/>
        <end position="668"/>
    </location>
</feature>
<evidence type="ECO:0000259" key="9">
    <source>
        <dbReference type="SMART" id="SM00385"/>
    </source>
</evidence>
<evidence type="ECO:0000259" key="10">
    <source>
        <dbReference type="SMART" id="SM01367"/>
    </source>
</evidence>
<dbReference type="KEGG" id="btab:109030257"/>
<dbReference type="SUPFAM" id="SSF47954">
    <property type="entry name" value="Cyclin-like"/>
    <property type="match status" value="2"/>
</dbReference>
<comment type="similarity">
    <text evidence="2">Belongs to the retinoblastoma protein (RB) family.</text>
</comment>